<dbReference type="CDD" id="cd00067">
    <property type="entry name" value="GAL4"/>
    <property type="match status" value="1"/>
</dbReference>
<dbReference type="SMART" id="SM00066">
    <property type="entry name" value="GAL4"/>
    <property type="match status" value="1"/>
</dbReference>
<evidence type="ECO:0000256" key="7">
    <source>
        <dbReference type="SAM" id="Phobius"/>
    </source>
</evidence>
<dbReference type="Gene3D" id="4.10.240.10">
    <property type="entry name" value="Zn(2)-C6 fungal-type DNA-binding domain"/>
    <property type="match status" value="1"/>
</dbReference>
<dbReference type="Pfam" id="PF00172">
    <property type="entry name" value="Zn_clus"/>
    <property type="match status" value="1"/>
</dbReference>
<evidence type="ECO:0000259" key="8">
    <source>
        <dbReference type="PROSITE" id="PS50048"/>
    </source>
</evidence>
<dbReference type="GO" id="GO:0005634">
    <property type="term" value="C:nucleus"/>
    <property type="evidence" value="ECO:0007669"/>
    <property type="project" value="UniProtKB-SubCell"/>
</dbReference>
<dbReference type="GO" id="GO:0003677">
    <property type="term" value="F:DNA binding"/>
    <property type="evidence" value="ECO:0007669"/>
    <property type="project" value="UniProtKB-KW"/>
</dbReference>
<dbReference type="SUPFAM" id="SSF57701">
    <property type="entry name" value="Zn2/Cys6 DNA-binding domain"/>
    <property type="match status" value="1"/>
</dbReference>
<evidence type="ECO:0000256" key="1">
    <source>
        <dbReference type="ARBA" id="ARBA00004123"/>
    </source>
</evidence>
<feature type="region of interest" description="Disordered" evidence="6">
    <location>
        <begin position="50"/>
        <end position="78"/>
    </location>
</feature>
<keyword evidence="7" id="KW-0812">Transmembrane</keyword>
<organism evidence="9 10">
    <name type="scientific">Aspergillus leporis</name>
    <dbReference type="NCBI Taxonomy" id="41062"/>
    <lineage>
        <taxon>Eukaryota</taxon>
        <taxon>Fungi</taxon>
        <taxon>Dikarya</taxon>
        <taxon>Ascomycota</taxon>
        <taxon>Pezizomycotina</taxon>
        <taxon>Eurotiomycetes</taxon>
        <taxon>Eurotiomycetidae</taxon>
        <taxon>Eurotiales</taxon>
        <taxon>Aspergillaceae</taxon>
        <taxon>Aspergillus</taxon>
        <taxon>Aspergillus subgen. Circumdati</taxon>
    </lineage>
</organism>
<feature type="compositionally biased region" description="Polar residues" evidence="6">
    <location>
        <begin position="54"/>
        <end position="68"/>
    </location>
</feature>
<dbReference type="PROSITE" id="PS50048">
    <property type="entry name" value="ZN2_CY6_FUNGAL_2"/>
    <property type="match status" value="1"/>
</dbReference>
<dbReference type="GO" id="GO:0000981">
    <property type="term" value="F:DNA-binding transcription factor activity, RNA polymerase II-specific"/>
    <property type="evidence" value="ECO:0007669"/>
    <property type="project" value="InterPro"/>
</dbReference>
<keyword evidence="5" id="KW-0539">Nucleus</keyword>
<accession>A0A5N5X350</accession>
<evidence type="ECO:0000256" key="6">
    <source>
        <dbReference type="SAM" id="MobiDB-lite"/>
    </source>
</evidence>
<dbReference type="PROSITE" id="PS00463">
    <property type="entry name" value="ZN2_CY6_FUNGAL_1"/>
    <property type="match status" value="1"/>
</dbReference>
<dbReference type="InterPro" id="IPR001138">
    <property type="entry name" value="Zn2Cys6_DnaBD"/>
</dbReference>
<dbReference type="InterPro" id="IPR036864">
    <property type="entry name" value="Zn2-C6_fun-type_DNA-bd_sf"/>
</dbReference>
<comment type="subcellular location">
    <subcellularLocation>
        <location evidence="1">Nucleus</location>
    </subcellularLocation>
</comment>
<evidence type="ECO:0000256" key="4">
    <source>
        <dbReference type="ARBA" id="ARBA00023163"/>
    </source>
</evidence>
<dbReference type="CDD" id="cd12148">
    <property type="entry name" value="fungal_TF_MHR"/>
    <property type="match status" value="1"/>
</dbReference>
<protein>
    <recommendedName>
        <fullName evidence="8">Zn(2)-C6 fungal-type domain-containing protein</fullName>
    </recommendedName>
</protein>
<keyword evidence="7" id="KW-0472">Membrane</keyword>
<dbReference type="PANTHER" id="PTHR31001">
    <property type="entry name" value="UNCHARACTERIZED TRANSCRIPTIONAL REGULATORY PROTEIN"/>
    <property type="match status" value="1"/>
</dbReference>
<reference evidence="9 10" key="1">
    <citation type="submission" date="2019-04" db="EMBL/GenBank/DDBJ databases">
        <title>Friends and foes A comparative genomics study of 23 Aspergillus species from section Flavi.</title>
        <authorList>
            <consortium name="DOE Joint Genome Institute"/>
            <person name="Kjaerbolling I."/>
            <person name="Vesth T."/>
            <person name="Frisvad J.C."/>
            <person name="Nybo J.L."/>
            <person name="Theobald S."/>
            <person name="Kildgaard S."/>
            <person name="Isbrandt T."/>
            <person name="Kuo A."/>
            <person name="Sato A."/>
            <person name="Lyhne E.K."/>
            <person name="Kogle M.E."/>
            <person name="Wiebenga A."/>
            <person name="Kun R.S."/>
            <person name="Lubbers R.J."/>
            <person name="Makela M.R."/>
            <person name="Barry K."/>
            <person name="Chovatia M."/>
            <person name="Clum A."/>
            <person name="Daum C."/>
            <person name="Haridas S."/>
            <person name="He G."/>
            <person name="LaButti K."/>
            <person name="Lipzen A."/>
            <person name="Mondo S."/>
            <person name="Riley R."/>
            <person name="Salamov A."/>
            <person name="Simmons B.A."/>
            <person name="Magnuson J.K."/>
            <person name="Henrissat B."/>
            <person name="Mortensen U.H."/>
            <person name="Larsen T.O."/>
            <person name="Devries R.P."/>
            <person name="Grigoriev I.V."/>
            <person name="Machida M."/>
            <person name="Baker S.E."/>
            <person name="Andersen M.R."/>
        </authorList>
    </citation>
    <scope>NUCLEOTIDE SEQUENCE [LARGE SCALE GENOMIC DNA]</scope>
    <source>
        <strain evidence="9 10">CBS 151.66</strain>
    </source>
</reference>
<evidence type="ECO:0000256" key="3">
    <source>
        <dbReference type="ARBA" id="ARBA00023125"/>
    </source>
</evidence>
<evidence type="ECO:0000256" key="5">
    <source>
        <dbReference type="ARBA" id="ARBA00023242"/>
    </source>
</evidence>
<gene>
    <name evidence="9" type="ORF">BDV29DRAFT_172427</name>
</gene>
<dbReference type="InterPro" id="IPR050613">
    <property type="entry name" value="Sec_Metabolite_Reg"/>
</dbReference>
<name>A0A5N5X350_9EURO</name>
<dbReference type="GO" id="GO:0008270">
    <property type="term" value="F:zinc ion binding"/>
    <property type="evidence" value="ECO:0007669"/>
    <property type="project" value="InterPro"/>
</dbReference>
<keyword evidence="7" id="KW-1133">Transmembrane helix</keyword>
<proteinExistence type="predicted"/>
<feature type="transmembrane region" description="Helical" evidence="7">
    <location>
        <begin position="528"/>
        <end position="548"/>
    </location>
</feature>
<feature type="domain" description="Zn(2)-C6 fungal-type" evidence="8">
    <location>
        <begin position="11"/>
        <end position="43"/>
    </location>
</feature>
<dbReference type="EMBL" id="ML732198">
    <property type="protein sequence ID" value="KAB8075191.1"/>
    <property type="molecule type" value="Genomic_DNA"/>
</dbReference>
<dbReference type="OrthoDB" id="4898680at2759"/>
<dbReference type="PANTHER" id="PTHR31001:SF40">
    <property type="entry name" value="ZN(II)2CYS6 TRANSCRIPTION FACTOR (EUROFUNG)"/>
    <property type="match status" value="1"/>
</dbReference>
<dbReference type="GO" id="GO:0009893">
    <property type="term" value="P:positive regulation of metabolic process"/>
    <property type="evidence" value="ECO:0007669"/>
    <property type="project" value="UniProtKB-ARBA"/>
</dbReference>
<keyword evidence="10" id="KW-1185">Reference proteome</keyword>
<keyword evidence="2" id="KW-0805">Transcription regulation</keyword>
<evidence type="ECO:0000313" key="9">
    <source>
        <dbReference type="EMBL" id="KAB8075191.1"/>
    </source>
</evidence>
<dbReference type="Proteomes" id="UP000326565">
    <property type="component" value="Unassembled WGS sequence"/>
</dbReference>
<evidence type="ECO:0000313" key="10">
    <source>
        <dbReference type="Proteomes" id="UP000326565"/>
    </source>
</evidence>
<evidence type="ECO:0000256" key="2">
    <source>
        <dbReference type="ARBA" id="ARBA00023015"/>
    </source>
</evidence>
<dbReference type="AlphaFoldDB" id="A0A5N5X350"/>
<keyword evidence="3" id="KW-0238">DNA-binding</keyword>
<keyword evidence="4" id="KW-0804">Transcription</keyword>
<sequence length="649" mass="73226">MQTKMTSRLPACEACRKAKLACDHKRPVCTRCRRTNRAGLCIYRATPFKRKSAHGSSPSVVENSTVVQSPDPAPATPSLRRHAYPNPGYLGFSSHVAIFNHIFPDVDRGTDSTYQATACLLSDEDDMTRRGADALRQLLGAFPLHAVINLVNFWLAKGVNLALAGPFVEQSAETMNHLLSSMSDENWHLVYARHLLQNSARPLQFDRTSDIASFSAQFLYQNARWETVGIFFSAVSRATIDIPFFPSLYLSEKEQYALRKMATKLCDYALEISLSLDCLNDLQLIFQYENFIVHSNVEGDQSYHSWRRLGDAITSTFALGYHESIENKPEIPPFLVELRKLASARLYSADKNIAIFLGRPPRMSKRFCHFQLSSSWTGFDGDTPEQITDGLGGVEDAKACYQAETRWSALCASLKEEIMEMFCDNRRETFVERASVIQEKAEAYWEALPPHFRLEGSLKQCTQNPFEKDFVAAVRLNHLHVLFLLRLLLLNTPAEPDMSITEVAQQMLSLVVEIILLRDQLVNSGTALVWKVAYYGLPAAGIILLAMLRRQDSASPARRSWTRAVQDLTVFVVEIEAGACIRQGEPTYALLSKAAQTIRRFLDSLHCEVTTNRVNESWTGFLSQDPWDFEFAFWENLADHPSLDSLPNV</sequence>